<gene>
    <name evidence="2" type="ORF">Catovirus_2_311</name>
</gene>
<dbReference type="EMBL" id="KY684084">
    <property type="protein sequence ID" value="ARF09362.1"/>
    <property type="molecule type" value="Genomic_DNA"/>
</dbReference>
<proteinExistence type="predicted"/>
<evidence type="ECO:0000256" key="1">
    <source>
        <dbReference type="SAM" id="MobiDB-lite"/>
    </source>
</evidence>
<organism evidence="2">
    <name type="scientific">Catovirus CTV1</name>
    <dbReference type="NCBI Taxonomy" id="1977631"/>
    <lineage>
        <taxon>Viruses</taxon>
        <taxon>Varidnaviria</taxon>
        <taxon>Bamfordvirae</taxon>
        <taxon>Nucleocytoviricota</taxon>
        <taxon>Megaviricetes</taxon>
        <taxon>Imitervirales</taxon>
        <taxon>Mimiviridae</taxon>
        <taxon>Klosneuvirinae</taxon>
        <taxon>Catovirus</taxon>
    </lineage>
</organism>
<protein>
    <submittedName>
        <fullName evidence="2">Uncharacterized protein</fullName>
    </submittedName>
</protein>
<evidence type="ECO:0000313" key="2">
    <source>
        <dbReference type="EMBL" id="ARF09362.1"/>
    </source>
</evidence>
<sequence>MASINEVLRNGDDIFFEPRLQEYLNKKKYFEENNIEPNYSLEKEFRITSEDRKLIRDYTKGKKDIYNYEEKDKYLDLVDTSNQRFPSHDFKNDERYKRFQKKMSRNKEAIKQRHNYSEWNDGFTKLIPEESELVMSRVEDIYNGPFNERSRETIVDNQYLIKNNSVGGRNIKYVDRDNRKNTNMFYQESQLNNPQIKKVIGNQNSYANNNINGYQFSNQMDTESKHTKPSIYSKGKTYYNTSKYQSVPCMGNKEGLRDINTENNLRPGNRENYQEYRTNSKSKTIGYPNPSEHYFDYISREIQTEQHTILPFPRGGENTRQNNTTTAKQEYKRDIY</sequence>
<name>A0A1V0SCC7_9VIRU</name>
<reference evidence="2" key="1">
    <citation type="journal article" date="2017" name="Science">
        <title>Giant viruses with an expanded complement of translation system components.</title>
        <authorList>
            <person name="Schulz F."/>
            <person name="Yutin N."/>
            <person name="Ivanova N.N."/>
            <person name="Ortega D.R."/>
            <person name="Lee T.K."/>
            <person name="Vierheilig J."/>
            <person name="Daims H."/>
            <person name="Horn M."/>
            <person name="Wagner M."/>
            <person name="Jensen G.J."/>
            <person name="Kyrpides N.C."/>
            <person name="Koonin E.V."/>
            <person name="Woyke T."/>
        </authorList>
    </citation>
    <scope>NUCLEOTIDE SEQUENCE</scope>
    <source>
        <strain evidence="2">CTV1</strain>
    </source>
</reference>
<feature type="region of interest" description="Disordered" evidence="1">
    <location>
        <begin position="311"/>
        <end position="336"/>
    </location>
</feature>
<accession>A0A1V0SCC7</accession>
<feature type="compositionally biased region" description="Polar residues" evidence="1">
    <location>
        <begin position="318"/>
        <end position="328"/>
    </location>
</feature>